<comment type="caution">
    <text evidence="10">The sequence shown here is derived from an EMBL/GenBank/DDBJ whole genome shotgun (WGS) entry which is preliminary data.</text>
</comment>
<dbReference type="PANTHER" id="PTHR11958">
    <property type="entry name" value="SODIUM/DICARBOXYLATE SYMPORTER-RELATED"/>
    <property type="match status" value="1"/>
</dbReference>
<dbReference type="PRINTS" id="PR00173">
    <property type="entry name" value="EDTRNSPORT"/>
</dbReference>
<keyword evidence="11" id="KW-1185">Reference proteome</keyword>
<dbReference type="PANTHER" id="PTHR11958:SF63">
    <property type="entry name" value="AMINO ACID TRANSPORTER"/>
    <property type="match status" value="1"/>
</dbReference>
<dbReference type="RefSeq" id="WP_289161513.1">
    <property type="nucleotide sequence ID" value="NZ_JASZZN010000001.1"/>
</dbReference>
<feature type="transmembrane region" description="Helical" evidence="9">
    <location>
        <begin position="41"/>
        <end position="67"/>
    </location>
</feature>
<dbReference type="InterPro" id="IPR036458">
    <property type="entry name" value="Na:dicarbo_symporter_sf"/>
</dbReference>
<dbReference type="SUPFAM" id="SSF118215">
    <property type="entry name" value="Proton glutamate symport protein"/>
    <property type="match status" value="1"/>
</dbReference>
<evidence type="ECO:0000256" key="3">
    <source>
        <dbReference type="ARBA" id="ARBA00022692"/>
    </source>
</evidence>
<keyword evidence="4" id="KW-0769">Symport</keyword>
<feature type="transmembrane region" description="Helical" evidence="9">
    <location>
        <begin position="377"/>
        <end position="398"/>
    </location>
</feature>
<keyword evidence="5 9" id="KW-1133">Transmembrane helix</keyword>
<feature type="region of interest" description="Disordered" evidence="8">
    <location>
        <begin position="447"/>
        <end position="469"/>
    </location>
</feature>
<accession>A0ABT7PBE4</accession>
<sequence length="469" mass="49609">MADSEAWYKKSHWQIIIGMLLGLVYGLIAAAAGWSKFTNDWVAPFGVIFINSLQLIAIPLVVASLVLGVASLSDLKKLSRIGSKTMGIYIGTTAIAVVIGLVIVNVLQPGLQVPEAARTQLQEQFAGDVSAKEEIAADVQTRGPLQILIDIVPSNFFSAASSNRNMLQIVFVSLMVGIGLIQLEKAQAKPMIDVLESLNHVVIRLVDLIMLFAPIGVFSLIARTITDLAGDDFSQILQLLTALGFYCISVVLGLTLHVCITYFGLLKLVTKMPIKTFLQGIAPVQLVAFSTSSSGATLPLTMERCEEKLGVSEEVSSFVIPLGATINMDGTALYQAVAAVFIAQSMGMDVGLTGQLTIVLTAVLASIGTAAVPGAGIIMLVIILQSIGVPSSGIALILGVDRILDMLRTVTNVTGDASVAVSIASMEGQLNPPNLSEVTDHIRTHGEENLVEHSSPEAETNKETESSGD</sequence>
<dbReference type="InterPro" id="IPR050746">
    <property type="entry name" value="DAACS"/>
</dbReference>
<evidence type="ECO:0000256" key="5">
    <source>
        <dbReference type="ARBA" id="ARBA00022989"/>
    </source>
</evidence>
<feature type="transmembrane region" description="Helical" evidence="9">
    <location>
        <begin position="201"/>
        <end position="222"/>
    </location>
</feature>
<dbReference type="InterPro" id="IPR001991">
    <property type="entry name" value="Na-dicarboxylate_symporter"/>
</dbReference>
<proteinExistence type="predicted"/>
<evidence type="ECO:0000256" key="7">
    <source>
        <dbReference type="ARBA" id="ARBA00023180"/>
    </source>
</evidence>
<dbReference type="EMBL" id="JASZZN010000001">
    <property type="protein sequence ID" value="MDM4013815.1"/>
    <property type="molecule type" value="Genomic_DNA"/>
</dbReference>
<keyword evidence="2" id="KW-0813">Transport</keyword>
<evidence type="ECO:0000313" key="10">
    <source>
        <dbReference type="EMBL" id="MDM4013815.1"/>
    </source>
</evidence>
<feature type="transmembrane region" description="Helical" evidence="9">
    <location>
        <begin position="12"/>
        <end position="35"/>
    </location>
</feature>
<feature type="transmembrane region" description="Helical" evidence="9">
    <location>
        <begin position="88"/>
        <end position="107"/>
    </location>
</feature>
<evidence type="ECO:0000256" key="8">
    <source>
        <dbReference type="SAM" id="MobiDB-lite"/>
    </source>
</evidence>
<keyword evidence="7" id="KW-0325">Glycoprotein</keyword>
<organism evidence="10 11">
    <name type="scientific">Roseiconus lacunae</name>
    <dbReference type="NCBI Taxonomy" id="2605694"/>
    <lineage>
        <taxon>Bacteria</taxon>
        <taxon>Pseudomonadati</taxon>
        <taxon>Planctomycetota</taxon>
        <taxon>Planctomycetia</taxon>
        <taxon>Pirellulales</taxon>
        <taxon>Pirellulaceae</taxon>
        <taxon>Roseiconus</taxon>
    </lineage>
</organism>
<reference evidence="10 11" key="1">
    <citation type="submission" date="2023-06" db="EMBL/GenBank/DDBJ databases">
        <title>Roseiconus lacunae JC819 isolated from Gulf of Mannar region, Tamil Nadu.</title>
        <authorList>
            <person name="Pk S."/>
            <person name="Ch S."/>
            <person name="Ch V.R."/>
        </authorList>
    </citation>
    <scope>NUCLEOTIDE SEQUENCE [LARGE SCALE GENOMIC DNA]</scope>
    <source>
        <strain evidence="10 11">JC819</strain>
    </source>
</reference>
<dbReference type="PROSITE" id="PS00714">
    <property type="entry name" value="NA_DICARBOXYL_SYMP_2"/>
    <property type="match status" value="1"/>
</dbReference>
<dbReference type="Proteomes" id="UP001239462">
    <property type="component" value="Unassembled WGS sequence"/>
</dbReference>
<dbReference type="Pfam" id="PF00375">
    <property type="entry name" value="SDF"/>
    <property type="match status" value="1"/>
</dbReference>
<feature type="transmembrane region" description="Helical" evidence="9">
    <location>
        <begin position="242"/>
        <end position="265"/>
    </location>
</feature>
<name>A0ABT7PBE4_9BACT</name>
<comment type="subcellular location">
    <subcellularLocation>
        <location evidence="1">Membrane</location>
        <topology evidence="1">Multi-pass membrane protein</topology>
    </subcellularLocation>
</comment>
<evidence type="ECO:0000256" key="4">
    <source>
        <dbReference type="ARBA" id="ARBA00022847"/>
    </source>
</evidence>
<feature type="transmembrane region" description="Helical" evidence="9">
    <location>
        <begin position="350"/>
        <end position="371"/>
    </location>
</feature>
<feature type="transmembrane region" description="Helical" evidence="9">
    <location>
        <begin position="165"/>
        <end position="181"/>
    </location>
</feature>
<evidence type="ECO:0000256" key="2">
    <source>
        <dbReference type="ARBA" id="ARBA00022448"/>
    </source>
</evidence>
<keyword evidence="3 9" id="KW-0812">Transmembrane</keyword>
<dbReference type="InterPro" id="IPR018107">
    <property type="entry name" value="Na-dicarboxylate_symporter_CS"/>
</dbReference>
<protein>
    <submittedName>
        <fullName evidence="10">Dicarboxylate/amino acid:cation symporter</fullName>
    </submittedName>
</protein>
<dbReference type="Gene3D" id="1.10.3860.10">
    <property type="entry name" value="Sodium:dicarboxylate symporter"/>
    <property type="match status" value="1"/>
</dbReference>
<evidence type="ECO:0000256" key="1">
    <source>
        <dbReference type="ARBA" id="ARBA00004141"/>
    </source>
</evidence>
<evidence type="ECO:0000313" key="11">
    <source>
        <dbReference type="Proteomes" id="UP001239462"/>
    </source>
</evidence>
<keyword evidence="6 9" id="KW-0472">Membrane</keyword>
<evidence type="ECO:0000256" key="6">
    <source>
        <dbReference type="ARBA" id="ARBA00023136"/>
    </source>
</evidence>
<evidence type="ECO:0000256" key="9">
    <source>
        <dbReference type="SAM" id="Phobius"/>
    </source>
</evidence>
<gene>
    <name evidence="10" type="ORF">QTN89_00130</name>
</gene>